<dbReference type="PANTHER" id="PTHR34876">
    <property type="match status" value="1"/>
</dbReference>
<evidence type="ECO:0000256" key="5">
    <source>
        <dbReference type="ARBA" id="ARBA00023277"/>
    </source>
</evidence>
<dbReference type="RefSeq" id="WP_176223293.1">
    <property type="nucleotide sequence ID" value="NZ_FXAY01000002.1"/>
</dbReference>
<evidence type="ECO:0000256" key="1">
    <source>
        <dbReference type="ARBA" id="ARBA00022729"/>
    </source>
</evidence>
<proteinExistence type="inferred from homology"/>
<dbReference type="Gene3D" id="3.20.20.40">
    <property type="entry name" value="1, 4-beta cellobiohydrolase"/>
    <property type="match status" value="1"/>
</dbReference>
<dbReference type="PROSITE" id="PS00655">
    <property type="entry name" value="GLYCOSYL_HYDROL_F6_1"/>
    <property type="match status" value="1"/>
</dbReference>
<evidence type="ECO:0000256" key="6">
    <source>
        <dbReference type="ARBA" id="ARBA00023295"/>
    </source>
</evidence>
<organism evidence="13 14">
    <name type="scientific">Agreia pratensis</name>
    <dbReference type="NCBI Taxonomy" id="150121"/>
    <lineage>
        <taxon>Bacteria</taxon>
        <taxon>Bacillati</taxon>
        <taxon>Actinomycetota</taxon>
        <taxon>Actinomycetes</taxon>
        <taxon>Micrococcales</taxon>
        <taxon>Microbacteriaceae</taxon>
        <taxon>Agreia</taxon>
    </lineage>
</organism>
<dbReference type="STRING" id="150121.SAMN06296010_1454"/>
<feature type="binding site" evidence="9">
    <location>
        <position position="320"/>
    </location>
    <ligand>
        <name>substrate</name>
    </ligand>
</feature>
<feature type="binding site" evidence="9">
    <location>
        <position position="324"/>
    </location>
    <ligand>
        <name>substrate</name>
    </ligand>
</feature>
<keyword evidence="3 12" id="KW-0136">Cellulose degradation</keyword>
<dbReference type="EC" id="3.2.1.-" evidence="12"/>
<dbReference type="PRINTS" id="PR00733">
    <property type="entry name" value="GLHYDRLASE6"/>
</dbReference>
<dbReference type="PIRSF" id="PIRSF001100">
    <property type="entry name" value="Beta_cellobiohydrolase"/>
    <property type="match status" value="1"/>
</dbReference>
<evidence type="ECO:0000256" key="11">
    <source>
        <dbReference type="PROSITE-ProRule" id="PRU10057"/>
    </source>
</evidence>
<protein>
    <recommendedName>
        <fullName evidence="12">Glucanase</fullName>
        <ecNumber evidence="12">3.2.1.-</ecNumber>
    </recommendedName>
</protein>
<keyword evidence="5 12" id="KW-0119">Carbohydrate metabolism</keyword>
<evidence type="ECO:0000256" key="2">
    <source>
        <dbReference type="ARBA" id="ARBA00022801"/>
    </source>
</evidence>
<dbReference type="Pfam" id="PF01341">
    <property type="entry name" value="Glyco_hydro_6"/>
    <property type="match status" value="1"/>
</dbReference>
<dbReference type="PANTHER" id="PTHR34876:SF4">
    <property type="entry name" value="1,4-BETA-D-GLUCAN CELLOBIOHYDROLASE C-RELATED"/>
    <property type="match status" value="1"/>
</dbReference>
<evidence type="ECO:0000256" key="12">
    <source>
        <dbReference type="RuleBase" id="RU361186"/>
    </source>
</evidence>
<evidence type="ECO:0000256" key="7">
    <source>
        <dbReference type="ARBA" id="ARBA00023326"/>
    </source>
</evidence>
<feature type="binding site" evidence="9">
    <location>
        <position position="254"/>
    </location>
    <ligand>
        <name>substrate</name>
    </ligand>
</feature>
<feature type="active site" evidence="10">
    <location>
        <position position="149"/>
    </location>
</feature>
<name>A0A1X7JKD2_9MICO</name>
<feature type="binding site" evidence="9">
    <location>
        <position position="227"/>
    </location>
    <ligand>
        <name>substrate</name>
    </ligand>
</feature>
<comment type="similarity">
    <text evidence="12">Belongs to the glycosyl hydrolase family 6.</text>
</comment>
<feature type="binding site" evidence="9">
    <location>
        <position position="109"/>
    </location>
    <ligand>
        <name>substrate</name>
    </ligand>
</feature>
<feature type="active site" description="Proton donor" evidence="8 11">
    <location>
        <position position="186"/>
    </location>
</feature>
<evidence type="ECO:0000313" key="14">
    <source>
        <dbReference type="Proteomes" id="UP000193244"/>
    </source>
</evidence>
<evidence type="ECO:0000313" key="13">
    <source>
        <dbReference type="EMBL" id="SMG28297.1"/>
    </source>
</evidence>
<keyword evidence="14" id="KW-1185">Reference proteome</keyword>
<sequence>MTSRGSRIGVAIAIVALAVPIVALGVVFTGLVTSPAASPESASGTDSGGDVVIDNPLQGDSFYVDPGSLAAQAAAASASADAGGSGQPATPSAATKVLDKLAAAPTAIWLVPERNPTTTVAATVTQILDSAEAEGSTPIFVVYGVPNRDCGNQSAGGLTAAEYPLWTAEIAGAVADRSAIVILEPDALALSTQCGNVDERIAQIKGAVDTFASTKATVYLDGGHSTWLPATQMADLLNRAGISETRGFATNVSNYNATVKERAYGEKLSALTGDSHYVIDTGRNGNGSNGEWCNPTGRALGVTSKVVTDAGHLDAQLWIKPPGESDGACNGGPAAGTWWPQSASELAANAGW</sequence>
<feature type="binding site" evidence="9">
    <location>
        <position position="292"/>
    </location>
    <ligand>
        <name>substrate</name>
    </ligand>
</feature>
<dbReference type="AlphaFoldDB" id="A0A1X7JKD2"/>
<feature type="active site" description="Proton acceptor" evidence="8">
    <location>
        <position position="326"/>
    </location>
</feature>
<dbReference type="SUPFAM" id="SSF51989">
    <property type="entry name" value="Glycosyl hydrolases family 6, cellulases"/>
    <property type="match status" value="1"/>
</dbReference>
<keyword evidence="2 12" id="KW-0378">Hydrolase</keyword>
<accession>A0A1X7JKD2</accession>
<dbReference type="EMBL" id="FXAY01000002">
    <property type="protein sequence ID" value="SMG28297.1"/>
    <property type="molecule type" value="Genomic_DNA"/>
</dbReference>
<reference evidence="14" key="1">
    <citation type="submission" date="2017-04" db="EMBL/GenBank/DDBJ databases">
        <authorList>
            <person name="Varghese N."/>
            <person name="Submissions S."/>
        </authorList>
    </citation>
    <scope>NUCLEOTIDE SEQUENCE [LARGE SCALE GENOMIC DNA]</scope>
    <source>
        <strain evidence="14">VKM Ac-2510</strain>
    </source>
</reference>
<keyword evidence="1" id="KW-0732">Signal</keyword>
<evidence type="ECO:0000256" key="3">
    <source>
        <dbReference type="ARBA" id="ARBA00023001"/>
    </source>
</evidence>
<evidence type="ECO:0000256" key="9">
    <source>
        <dbReference type="PIRSR" id="PIRSR001100-2"/>
    </source>
</evidence>
<keyword evidence="7 12" id="KW-0624">Polysaccharide degradation</keyword>
<dbReference type="GO" id="GO:0004553">
    <property type="term" value="F:hydrolase activity, hydrolyzing O-glycosyl compounds"/>
    <property type="evidence" value="ECO:0007669"/>
    <property type="project" value="InterPro"/>
</dbReference>
<dbReference type="InterPro" id="IPR016288">
    <property type="entry name" value="Beta_cellobiohydrolase"/>
</dbReference>
<feature type="binding site" evidence="9">
    <location>
        <position position="224"/>
    </location>
    <ligand>
        <name>substrate</name>
    </ligand>
</feature>
<keyword evidence="4" id="KW-1015">Disulfide bond</keyword>
<dbReference type="GO" id="GO:0030245">
    <property type="term" value="P:cellulose catabolic process"/>
    <property type="evidence" value="ECO:0007669"/>
    <property type="project" value="UniProtKB-KW"/>
</dbReference>
<dbReference type="InterPro" id="IPR036434">
    <property type="entry name" value="Beta_cellobiohydrolase_sf"/>
</dbReference>
<evidence type="ECO:0000256" key="10">
    <source>
        <dbReference type="PROSITE-ProRule" id="PRU10056"/>
    </source>
</evidence>
<dbReference type="PROSITE" id="PS00656">
    <property type="entry name" value="GLYCOSYL_HYDROL_F6_2"/>
    <property type="match status" value="1"/>
</dbReference>
<dbReference type="InterPro" id="IPR001524">
    <property type="entry name" value="Glyco_hydro_6_CS"/>
</dbReference>
<evidence type="ECO:0000256" key="8">
    <source>
        <dbReference type="PIRSR" id="PIRSR001100-1"/>
    </source>
</evidence>
<evidence type="ECO:0000256" key="4">
    <source>
        <dbReference type="ARBA" id="ARBA00023157"/>
    </source>
</evidence>
<dbReference type="Proteomes" id="UP000193244">
    <property type="component" value="Unassembled WGS sequence"/>
</dbReference>
<keyword evidence="6 12" id="KW-0326">Glycosidase</keyword>
<gene>
    <name evidence="13" type="ORF">SAMN06296010_1454</name>
</gene>